<sequence length="269" mass="29525">MRARASAGAHTRPSVSTRRRTRQRARSSCTGVDFADDDRKAYGEWGADGLRQCSSTQAAMAGEWEDACRDAWWRRGVRSETKLARLIILGSRHRRDVVGEVFRDANAIDAMCETLERLVPGVSPGAVFHKCPEAGVVMVDALRAQRQLVMVRTALAAMTTLDMARVIDGAPQLLVVGDLSGVERALESLAEALGVSPDDARLRETIESSPDALFLTREEISIAAEDLLALNDSLRHPTLADFVAAHAEALVFPHMRCSLKHTLELRRGR</sequence>
<evidence type="ECO:0000256" key="1">
    <source>
        <dbReference type="SAM" id="MobiDB-lite"/>
    </source>
</evidence>
<name>A0A1Y5IIY1_OSTTA</name>
<reference evidence="2" key="1">
    <citation type="submission" date="2017-04" db="EMBL/GenBank/DDBJ databases">
        <title>Population genomics of picophytoplankton unveils novel chromosome hypervariability.</title>
        <authorList>
            <consortium name="DOE Joint Genome Institute"/>
            <person name="Blanc-Mathieu R."/>
            <person name="Krasovec M."/>
            <person name="Hebrard M."/>
            <person name="Yau S."/>
            <person name="Desgranges E."/>
            <person name="Martin J."/>
            <person name="Schackwitz W."/>
            <person name="Kuo A."/>
            <person name="Salin G."/>
            <person name="Donnadieu C."/>
            <person name="Desdevises Y."/>
            <person name="Sanchez-Ferandin S."/>
            <person name="Moreau H."/>
            <person name="Rivals E."/>
            <person name="Grigoriev I.V."/>
            <person name="Grimsley N."/>
            <person name="Eyre-Walker A."/>
            <person name="Piganeau G."/>
        </authorList>
    </citation>
    <scope>NUCLEOTIDE SEQUENCE [LARGE SCALE GENOMIC DNA]</scope>
    <source>
        <strain evidence="2">RCC 1115</strain>
    </source>
</reference>
<accession>A0A1Y5IIY1</accession>
<proteinExistence type="predicted"/>
<dbReference type="Proteomes" id="UP000195557">
    <property type="component" value="Unassembled WGS sequence"/>
</dbReference>
<protein>
    <submittedName>
        <fullName evidence="2">Uncharacterized protein</fullName>
    </submittedName>
</protein>
<gene>
    <name evidence="2" type="ORF">BE221DRAFT_20633</name>
</gene>
<dbReference type="EMBL" id="KZ155776">
    <property type="protein sequence ID" value="OUS48073.1"/>
    <property type="molecule type" value="Genomic_DNA"/>
</dbReference>
<organism evidence="2">
    <name type="scientific">Ostreococcus tauri</name>
    <name type="common">Marine green alga</name>
    <dbReference type="NCBI Taxonomy" id="70448"/>
    <lineage>
        <taxon>Eukaryota</taxon>
        <taxon>Viridiplantae</taxon>
        <taxon>Chlorophyta</taxon>
        <taxon>Mamiellophyceae</taxon>
        <taxon>Mamiellales</taxon>
        <taxon>Bathycoccaceae</taxon>
        <taxon>Ostreococcus</taxon>
    </lineage>
</organism>
<feature type="region of interest" description="Disordered" evidence="1">
    <location>
        <begin position="1"/>
        <end position="30"/>
    </location>
</feature>
<evidence type="ECO:0000313" key="2">
    <source>
        <dbReference type="EMBL" id="OUS48073.1"/>
    </source>
</evidence>
<dbReference type="AlphaFoldDB" id="A0A1Y5IIY1"/>